<dbReference type="GO" id="GO:0000398">
    <property type="term" value="P:mRNA splicing, via spliceosome"/>
    <property type="evidence" value="ECO:0007669"/>
    <property type="project" value="TreeGrafter"/>
</dbReference>
<dbReference type="Proteomes" id="UP001150925">
    <property type="component" value="Unassembled WGS sequence"/>
</dbReference>
<reference evidence="5" key="1">
    <citation type="submission" date="2022-07" db="EMBL/GenBank/DDBJ databases">
        <title>Phylogenomic reconstructions and comparative analyses of Kickxellomycotina fungi.</title>
        <authorList>
            <person name="Reynolds N.K."/>
            <person name="Stajich J.E."/>
            <person name="Barry K."/>
            <person name="Grigoriev I.V."/>
            <person name="Crous P."/>
            <person name="Smith M.E."/>
        </authorList>
    </citation>
    <scope>NUCLEOTIDE SEQUENCE</scope>
    <source>
        <strain evidence="5">RSA 1196</strain>
    </source>
</reference>
<feature type="region of interest" description="Disordered" evidence="4">
    <location>
        <begin position="1"/>
        <end position="43"/>
    </location>
</feature>
<keyword evidence="3" id="KW-0539">Nucleus</keyword>
<feature type="region of interest" description="Disordered" evidence="4">
    <location>
        <begin position="216"/>
        <end position="245"/>
    </location>
</feature>
<name>A0A9W8ANT4_9FUNG</name>
<dbReference type="InterPro" id="IPR010756">
    <property type="entry name" value="Tls1-like"/>
</dbReference>
<feature type="region of interest" description="Disordered" evidence="4">
    <location>
        <begin position="69"/>
        <end position="104"/>
    </location>
</feature>
<dbReference type="EMBL" id="JANBPY010001566">
    <property type="protein sequence ID" value="KAJ1959522.1"/>
    <property type="molecule type" value="Genomic_DNA"/>
</dbReference>
<protein>
    <submittedName>
        <fullName evidence="5">Uncharacterized protein</fullName>
    </submittedName>
</protein>
<feature type="region of interest" description="Disordered" evidence="4">
    <location>
        <begin position="128"/>
        <end position="156"/>
    </location>
</feature>
<sequence length="266" mass="29687">MKTSKRRNYRKKPVVEEPSINTDAVPPGSPPAPTTEKPNKTDTELVVNDLLQLRKLRKKQVGLGVQNLLQGERKKRHSKAISPGQEPLPATTAESDGDKPASLMHSFTTQTNTVDVDKHMMAFIETELQKRKTGDTPESSTATEKVPTAAEEEDTSVTHLRDTLYQIPDHLKVEQAPVHEGSALLSSSMLVGIPEVNLGIDSKIRNIETTEEAKRKLKEKGISPLPQPAPRPTSNHRFGNVRGPYRSSTMATDDLIYQRFKRARRW</sequence>
<evidence type="ECO:0000313" key="5">
    <source>
        <dbReference type="EMBL" id="KAJ1959522.1"/>
    </source>
</evidence>
<evidence type="ECO:0000256" key="4">
    <source>
        <dbReference type="SAM" id="MobiDB-lite"/>
    </source>
</evidence>
<dbReference type="AlphaFoldDB" id="A0A9W8ANT4"/>
<dbReference type="PANTHER" id="PTHR13486">
    <property type="entry name" value="TELOMERE LENGTH AND SILENCING PROTEIN 1 TLS1 FAMILY MEMBER"/>
    <property type="match status" value="1"/>
</dbReference>
<dbReference type="Pfam" id="PF07052">
    <property type="entry name" value="Hep_59"/>
    <property type="match status" value="1"/>
</dbReference>
<proteinExistence type="inferred from homology"/>
<evidence type="ECO:0000313" key="6">
    <source>
        <dbReference type="Proteomes" id="UP001150925"/>
    </source>
</evidence>
<feature type="compositionally biased region" description="Basic residues" evidence="4">
    <location>
        <begin position="1"/>
        <end position="12"/>
    </location>
</feature>
<comment type="similarity">
    <text evidence="2">Belongs to the TLS1 family.</text>
</comment>
<gene>
    <name evidence="5" type="ORF">IWQ62_004574</name>
</gene>
<keyword evidence="6" id="KW-1185">Reference proteome</keyword>
<dbReference type="PANTHER" id="PTHR13486:SF2">
    <property type="entry name" value="SPLICING FACTOR C9ORF78"/>
    <property type="match status" value="1"/>
</dbReference>
<organism evidence="5 6">
    <name type="scientific">Dispira parvispora</name>
    <dbReference type="NCBI Taxonomy" id="1520584"/>
    <lineage>
        <taxon>Eukaryota</taxon>
        <taxon>Fungi</taxon>
        <taxon>Fungi incertae sedis</taxon>
        <taxon>Zoopagomycota</taxon>
        <taxon>Kickxellomycotina</taxon>
        <taxon>Dimargaritomycetes</taxon>
        <taxon>Dimargaritales</taxon>
        <taxon>Dimargaritaceae</taxon>
        <taxon>Dispira</taxon>
    </lineage>
</organism>
<dbReference type="GO" id="GO:0005681">
    <property type="term" value="C:spliceosomal complex"/>
    <property type="evidence" value="ECO:0007669"/>
    <property type="project" value="TreeGrafter"/>
</dbReference>
<comment type="caution">
    <text evidence="5">The sequence shown here is derived from an EMBL/GenBank/DDBJ whole genome shotgun (WGS) entry which is preliminary data.</text>
</comment>
<evidence type="ECO:0000256" key="2">
    <source>
        <dbReference type="ARBA" id="ARBA00007643"/>
    </source>
</evidence>
<comment type="subcellular location">
    <subcellularLocation>
        <location evidence="1">Nucleus</location>
    </subcellularLocation>
</comment>
<evidence type="ECO:0000256" key="3">
    <source>
        <dbReference type="ARBA" id="ARBA00023242"/>
    </source>
</evidence>
<dbReference type="OrthoDB" id="5627at2759"/>
<accession>A0A9W8ANT4</accession>
<evidence type="ECO:0000256" key="1">
    <source>
        <dbReference type="ARBA" id="ARBA00004123"/>
    </source>
</evidence>